<evidence type="ECO:0000313" key="3">
    <source>
        <dbReference type="EMBL" id="CEG44951.1"/>
    </source>
</evidence>
<evidence type="ECO:0000256" key="1">
    <source>
        <dbReference type="SAM" id="MobiDB-lite"/>
    </source>
</evidence>
<dbReference type="EMBL" id="CCYD01001336">
    <property type="protein sequence ID" value="CEG44951.1"/>
    <property type="molecule type" value="Genomic_DNA"/>
</dbReference>
<dbReference type="GeneID" id="36396329"/>
<feature type="region of interest" description="Disordered" evidence="1">
    <location>
        <begin position="188"/>
        <end position="278"/>
    </location>
</feature>
<dbReference type="Proteomes" id="UP000054928">
    <property type="component" value="Unassembled WGS sequence"/>
</dbReference>
<dbReference type="RefSeq" id="XP_024581320.1">
    <property type="nucleotide sequence ID" value="XM_024731109.1"/>
</dbReference>
<evidence type="ECO:0000256" key="2">
    <source>
        <dbReference type="SAM" id="SignalP"/>
    </source>
</evidence>
<feature type="compositionally biased region" description="Low complexity" evidence="1">
    <location>
        <begin position="34"/>
        <end position="48"/>
    </location>
</feature>
<reference evidence="4" key="1">
    <citation type="submission" date="2014-09" db="EMBL/GenBank/DDBJ databases">
        <authorList>
            <person name="Sharma Rahul"/>
            <person name="Thines Marco"/>
        </authorList>
    </citation>
    <scope>NUCLEOTIDE SEQUENCE [LARGE SCALE GENOMIC DNA]</scope>
</reference>
<sequence length="278" mass="30342">MKLAAGLIFAALAYNNVTAGNQMYLRSSDPQAQDVSDSNDSDFSTFDSLDVDENDDKGDKDELVNDRADFLGRQTHSIESNDLKTRIMSLIGSGSGVADLQDIIDSLHINQDSDSSGLPKDDESWHLDSEGNGDKGVFSKERKENTFISDLDSDDLSWISEDKEKNLALIDSHRSGMQNFLDTFANERGSDASSSRFDNSDIFSDSTDDISSEEAKEKASVDELDSDGISRSSEDSEDPTLAISGARLKDSPLINDSDSNDEIPSKTGLENQLTKTLL</sequence>
<feature type="compositionally biased region" description="Basic and acidic residues" evidence="1">
    <location>
        <begin position="119"/>
        <end position="138"/>
    </location>
</feature>
<evidence type="ECO:0000313" key="4">
    <source>
        <dbReference type="Proteomes" id="UP000054928"/>
    </source>
</evidence>
<name>A0A0P1ATT9_PLAHL</name>
<protein>
    <submittedName>
        <fullName evidence="3">RxLR-like protein</fullName>
    </submittedName>
</protein>
<feature type="region of interest" description="Disordered" evidence="1">
    <location>
        <begin position="110"/>
        <end position="138"/>
    </location>
</feature>
<keyword evidence="4" id="KW-1185">Reference proteome</keyword>
<feature type="compositionally biased region" description="Polar residues" evidence="1">
    <location>
        <begin position="268"/>
        <end position="278"/>
    </location>
</feature>
<organism evidence="3 4">
    <name type="scientific">Plasmopara halstedii</name>
    <name type="common">Downy mildew of sunflower</name>
    <dbReference type="NCBI Taxonomy" id="4781"/>
    <lineage>
        <taxon>Eukaryota</taxon>
        <taxon>Sar</taxon>
        <taxon>Stramenopiles</taxon>
        <taxon>Oomycota</taxon>
        <taxon>Peronosporomycetes</taxon>
        <taxon>Peronosporales</taxon>
        <taxon>Peronosporaceae</taxon>
        <taxon>Plasmopara</taxon>
    </lineage>
</organism>
<feature type="chain" id="PRO_5006058919" evidence="2">
    <location>
        <begin position="20"/>
        <end position="278"/>
    </location>
</feature>
<dbReference type="AlphaFoldDB" id="A0A0P1ATT9"/>
<proteinExistence type="predicted"/>
<accession>A0A0P1ATT9</accession>
<feature type="region of interest" description="Disordered" evidence="1">
    <location>
        <begin position="28"/>
        <end position="62"/>
    </location>
</feature>
<keyword evidence="2" id="KW-0732">Signal</keyword>
<feature type="signal peptide" evidence="2">
    <location>
        <begin position="1"/>
        <end position="19"/>
    </location>
</feature>